<keyword evidence="3 4" id="KW-1001">Plastid inner membrane</keyword>
<evidence type="ECO:0000256" key="6">
    <source>
        <dbReference type="SAM" id="MobiDB-lite"/>
    </source>
</evidence>
<evidence type="ECO:0000256" key="1">
    <source>
        <dbReference type="ARBA" id="ARBA00002515"/>
    </source>
</evidence>
<keyword evidence="4" id="KW-0813">Transport</keyword>
<keyword evidence="5" id="KW-0175">Coiled coil</keyword>
<feature type="transmembrane region" description="Helical" evidence="4">
    <location>
        <begin position="121"/>
        <end position="140"/>
    </location>
</feature>
<sequence length="1829" mass="220337">MENSGKWKVEKSLYNNPKIAIEKESRNCNRKEKERFEMIFQSFILDNLVFLCMKIINSIVVVGLYYGFLTTFSIGPSYLFLLRARLVEEGTEKKISATTGFITGQLIMFISIYYAPLHLALGRPHIITVIALPYLLFQFFGNNHKNFLNYGYKNPNSIRNFSIQRIFFHNLIFQLLNPFFLPSSILIRLVNIYLFRCNNKFIFLISSFIGWIIGHTFFMKWIEFILVRIQQTNSIKSNVRIQSNKYIMSEFRNSMLKIFLVFLFITCLYYLGRVPPPFFSKKLSEIQETHEIYKKGKKIDVEKNLQRVQTKQKQKRSNNKEGFLSLFSKNENNFYKIDEEKYKLGFVKKPLVNILFNYKRWNRPFRYIKNNRFENVVKNEISEFFFHTCQSDGKERISFMYPPNLSTFHKMMETKFYLFTKDKISYDELSNYWSYTNEEKRNKLSNEFVNRAKVMDKELISLDILENRIRLSNDETKTKYLTKIYDPFLNGRFRGQIENVFSTSIQYEKNEKKNTILINKIHGILISNNTYKKNNSNYPELEKKINIFDRKSLVTTFFFFNLISKFSKKLVSSLSFEALSLFPEHEQVKINYEEEKKQIIKILFDAIRTDLNEKTIVNGNRTKCIRINEIRKKVPRWSYKFIDELEQLEGKNEAENYQIRSRKAKRVVILTNKSKFFKKYDTYNPTGDTDNAEKKKNELALIRYSQQSDFRRDIIKGSIRAQRRKTVTWKFFQKRVHSPLFLDKIEKPLFFSFDSFKSMKIFFMFKIWMRKKEEFEISSYTEERAKESSKKEEEKKKENEERKRIEIAEAWDSIIFAQVIRGILLITQSILRKYILLPSLIITKNIARILFFQFPEWSEDFRDWKREMYIKCTYNGVQLSEREFPKKWLTDGIQIKILFPFRLKPWHKSKLRSNEKKKDLMKKKNFCFLTVWGMEVDLPFSGSPQKNRFSSFFDPIFKELKKKTKQFQFFTFRVLKVLSEKLKLFLTILIEKAKRISKSIIESILKSILKSILSLTKIKQFFKLLFIKFKFKKIDELSENKKDSTIYKNNPMISETTISIQSINSVNCSLKKKKIKDLNAKRKAVIKKIEKIKKGLVISETNIHSNKTTYDSKRVEFEKKKLQILQRRRNARLTRKSHSFLKFFMKRIYRDIFLYISCIPRINIQLFLELTKKFLNKSIYDNEANAERIYKTNQSIIRFISILHKYFHTRNPNSHNSCDISFLSQAYVFFNLLHTRIININIYKLRSVFQYHGIFFFLKNEIKDSFFGAQGIFHYKLKHNNPLNSVINQWTNWLKDHYYQYDLSKSRWSRLVPQKWRNRITEYRIAQNKDLTKCNSYEKSQLILYKEQQVNALKKKIRKQYRYDLLSYNFINYADKKDSYIYGYRSLFQVKKNQVISSNYNTYKKELLDIIDNLFIKNYISEDAILDMEKNMYRKYFDWMGINREILNRSISNPEFWFFSKFVIFYDAYRGNSQVIPIKLLFFSSNVNQNVSENKKNITRKKKNESLELELETRNRAKAEYPDQRNLESSISNQEKDIENDYVGSDSEKNSKGIKKKKDKNKMEAELNFLLRNFLILHLNWNNFLGQRIFNNVKVYCLLIRLKNLREITIASIQRGELGLDIMMIQNQKNLILLGLRKKKNNKFMKKEIFVIEPVRLSRKNNKQFFMYQTIGLSLIQKNKRKIYHKYPEKIHVNKKNFYKYITRTRDQKITEKKEKDNSDLLVPENILSARRRRELRILICLNPNNINSMHRNTIFYNPNKVQNGFPLLTKKRKYFEKDKKKLMNFKIFLWPKYRLEDLACINRYWFNTHNGSRFSIVRIHMYPRMKIR</sequence>
<feature type="transmembrane region" description="Helical" evidence="4">
    <location>
        <begin position="201"/>
        <end position="222"/>
    </location>
</feature>
<comment type="subunit">
    <text evidence="4">Part of the Tic complex.</text>
</comment>
<organism evidence="7">
    <name type="scientific">Glycine max</name>
    <name type="common">Soybean</name>
    <name type="synonym">Glycine hispida</name>
    <dbReference type="NCBI Taxonomy" id="3847"/>
    <lineage>
        <taxon>Eukaryota</taxon>
        <taxon>Viridiplantae</taxon>
        <taxon>Streptophyta</taxon>
        <taxon>Embryophyta</taxon>
        <taxon>Tracheophyta</taxon>
        <taxon>Spermatophyta</taxon>
        <taxon>Magnoliopsida</taxon>
        <taxon>eudicotyledons</taxon>
        <taxon>Gunneridae</taxon>
        <taxon>Pentapetalae</taxon>
        <taxon>rosids</taxon>
        <taxon>fabids</taxon>
        <taxon>Fabales</taxon>
        <taxon>Fabaceae</taxon>
        <taxon>Papilionoideae</taxon>
        <taxon>50 kb inversion clade</taxon>
        <taxon>NPAAA clade</taxon>
        <taxon>indigoferoid/millettioid clade</taxon>
        <taxon>Phaseoleae</taxon>
        <taxon>Glycine</taxon>
        <taxon>Glycine subgen. Soja</taxon>
    </lineage>
</organism>
<keyword evidence="4" id="KW-0653">Protein transport</keyword>
<keyword evidence="4 7" id="KW-0150">Chloroplast</keyword>
<dbReference type="Pfam" id="PF05758">
    <property type="entry name" value="Ycf1"/>
    <property type="match status" value="2"/>
</dbReference>
<comment type="subcellular location">
    <subcellularLocation>
        <location evidence="2">Plastid</location>
        <location evidence="2">Chloroplast inner membrane</location>
        <topology evidence="2">Multi-pass membrane protein</topology>
    </subcellularLocation>
</comment>
<geneLocation type="chloroplast" evidence="7"/>
<dbReference type="GO" id="GO:0015031">
    <property type="term" value="P:protein transport"/>
    <property type="evidence" value="ECO:0007669"/>
    <property type="project" value="UniProtKB-KW"/>
</dbReference>
<keyword evidence="4 7" id="KW-0934">Plastid</keyword>
<feature type="transmembrane region" description="Helical" evidence="4">
    <location>
        <begin position="255"/>
        <end position="272"/>
    </location>
</feature>
<dbReference type="InterPro" id="IPR008896">
    <property type="entry name" value="TIC214"/>
</dbReference>
<keyword evidence="4" id="KW-0472">Membrane</keyword>
<reference evidence="7" key="1">
    <citation type="submission" date="2020-12" db="EMBL/GenBank/DDBJ databases">
        <title>Characterization of the complete chloroplast genome sequence of ZD-type cytoplasmic male sterility cytoplasm in soybean, mainly grown in China Huang-Huai-Hai (HHH) region.</title>
        <authorList>
            <person name="Liu H."/>
            <person name="Xu M."/>
        </authorList>
    </citation>
    <scope>NUCLEOTIDE SEQUENCE</scope>
</reference>
<comment type="function">
    <text evidence="1 4">Involved in protein precursor import into chloroplasts. May be part of an intermediate translocation complex acting as a protein-conducting channel at the inner envelope.</text>
</comment>
<evidence type="ECO:0000256" key="5">
    <source>
        <dbReference type="SAM" id="Coils"/>
    </source>
</evidence>
<evidence type="ECO:0000256" key="4">
    <source>
        <dbReference type="RuleBase" id="RU364085"/>
    </source>
</evidence>
<comment type="similarity">
    <text evidence="4">Belongs to the TIC214 family.</text>
</comment>
<dbReference type="PANTHER" id="PTHR33163">
    <property type="entry name" value="PROTEIN TIC 214-RELATED"/>
    <property type="match status" value="1"/>
</dbReference>
<dbReference type="GO" id="GO:0009706">
    <property type="term" value="C:chloroplast inner membrane"/>
    <property type="evidence" value="ECO:0007669"/>
    <property type="project" value="UniProtKB-SubCell"/>
</dbReference>
<feature type="region of interest" description="Disordered" evidence="6">
    <location>
        <begin position="1539"/>
        <end position="1558"/>
    </location>
</feature>
<protein>
    <recommendedName>
        <fullName evidence="4">Protein TIC 214</fullName>
    </recommendedName>
    <alternativeName>
        <fullName evidence="4">Translocon at the inner envelope membrane of chloroplasts 214</fullName>
    </alternativeName>
</protein>
<gene>
    <name evidence="7" type="primary">ycf1</name>
    <name evidence="4" type="synonym">TIC214</name>
</gene>
<feature type="transmembrane region" description="Helical" evidence="4">
    <location>
        <begin position="175"/>
        <end position="195"/>
    </location>
</feature>
<name>A0A898CSW4_SOYBN</name>
<dbReference type="PANTHER" id="PTHR33163:SF40">
    <property type="entry name" value="PROTEIN TIC 214"/>
    <property type="match status" value="1"/>
</dbReference>
<keyword evidence="4" id="KW-0812">Transmembrane</keyword>
<feature type="transmembrane region" description="Helical" evidence="4">
    <location>
        <begin position="95"/>
        <end position="115"/>
    </location>
</feature>
<accession>A0A898CSW4</accession>
<evidence type="ECO:0000313" key="7">
    <source>
        <dbReference type="EMBL" id="QSH89967.1"/>
    </source>
</evidence>
<evidence type="ECO:0000256" key="2">
    <source>
        <dbReference type="ARBA" id="ARBA00004478"/>
    </source>
</evidence>
<proteinExistence type="inferred from homology"/>
<keyword evidence="4" id="KW-1133">Transmembrane helix</keyword>
<evidence type="ECO:0000256" key="3">
    <source>
        <dbReference type="ARBA" id="ARBA00022780"/>
    </source>
</evidence>
<feature type="transmembrane region" description="Helical" evidence="4">
    <location>
        <begin position="62"/>
        <end position="83"/>
    </location>
</feature>
<feature type="coiled-coil region" evidence="5">
    <location>
        <begin position="777"/>
        <end position="810"/>
    </location>
</feature>
<dbReference type="EMBL" id="MW357264">
    <property type="protein sequence ID" value="QSH89967.1"/>
    <property type="molecule type" value="Genomic_DNA"/>
</dbReference>